<evidence type="ECO:0000313" key="5">
    <source>
        <dbReference type="EMBL" id="SER96999.1"/>
    </source>
</evidence>
<keyword evidence="3" id="KW-0269">Exonuclease</keyword>
<organism evidence="5 6">
    <name type="scientific">Lachnobacterium bovis</name>
    <dbReference type="NCBI Taxonomy" id="140626"/>
    <lineage>
        <taxon>Bacteria</taxon>
        <taxon>Bacillati</taxon>
        <taxon>Bacillota</taxon>
        <taxon>Clostridia</taxon>
        <taxon>Lachnospirales</taxon>
        <taxon>Lachnospiraceae</taxon>
        <taxon>Lachnobacterium</taxon>
    </lineage>
</organism>
<reference evidence="6" key="1">
    <citation type="submission" date="2016-10" db="EMBL/GenBank/DDBJ databases">
        <authorList>
            <person name="Varghese N."/>
            <person name="Submissions S."/>
        </authorList>
    </citation>
    <scope>NUCLEOTIDE SEQUENCE [LARGE SCALE GENOMIC DNA]</scope>
    <source>
        <strain evidence="6">S1b</strain>
    </source>
</reference>
<feature type="domain" description="Exonuclease" evidence="4">
    <location>
        <begin position="6"/>
        <end position="171"/>
    </location>
</feature>
<dbReference type="PANTHER" id="PTHR30231">
    <property type="entry name" value="DNA POLYMERASE III SUBUNIT EPSILON"/>
    <property type="match status" value="1"/>
</dbReference>
<dbReference type="GO" id="GO:0003677">
    <property type="term" value="F:DNA binding"/>
    <property type="evidence" value="ECO:0007669"/>
    <property type="project" value="InterPro"/>
</dbReference>
<evidence type="ECO:0000256" key="1">
    <source>
        <dbReference type="ARBA" id="ARBA00022722"/>
    </source>
</evidence>
<evidence type="ECO:0000256" key="3">
    <source>
        <dbReference type="ARBA" id="ARBA00022839"/>
    </source>
</evidence>
<dbReference type="Gene3D" id="3.30.420.10">
    <property type="entry name" value="Ribonuclease H-like superfamily/Ribonuclease H"/>
    <property type="match status" value="1"/>
</dbReference>
<dbReference type="FunFam" id="3.30.420.10:FF:000045">
    <property type="entry name" value="3'-5' exonuclease DinG"/>
    <property type="match status" value="1"/>
</dbReference>
<dbReference type="SMART" id="SM00479">
    <property type="entry name" value="EXOIII"/>
    <property type="match status" value="1"/>
</dbReference>
<dbReference type="PANTHER" id="PTHR30231:SF4">
    <property type="entry name" value="PROTEIN NEN2"/>
    <property type="match status" value="1"/>
</dbReference>
<dbReference type="RefSeq" id="WP_029066879.1">
    <property type="nucleotide sequence ID" value="NZ_FOGW01000017.1"/>
</dbReference>
<accession>A0A1H9TJF5</accession>
<dbReference type="InterPro" id="IPR012337">
    <property type="entry name" value="RNaseH-like_sf"/>
</dbReference>
<keyword evidence="6" id="KW-1185">Reference proteome</keyword>
<dbReference type="InterPro" id="IPR006054">
    <property type="entry name" value="DnaQ"/>
</dbReference>
<dbReference type="InterPro" id="IPR036397">
    <property type="entry name" value="RNaseH_sf"/>
</dbReference>
<evidence type="ECO:0000256" key="2">
    <source>
        <dbReference type="ARBA" id="ARBA00022801"/>
    </source>
</evidence>
<dbReference type="GO" id="GO:0008408">
    <property type="term" value="F:3'-5' exonuclease activity"/>
    <property type="evidence" value="ECO:0007669"/>
    <property type="project" value="TreeGrafter"/>
</dbReference>
<dbReference type="AlphaFoldDB" id="A0A1H9TJF5"/>
<dbReference type="Pfam" id="PF00929">
    <property type="entry name" value="RNase_T"/>
    <property type="match status" value="1"/>
</dbReference>
<sequence>MNFVDDYTVLDLEMTGLAVKKDKIIEVGAIKVRNNQIVDTFKSFVNPHMKLSDKIINLTGIEDGMLVDAPEEDEVMYKLIEFIGDDCLVGQNLIFDYSFIKQWAVNKNLKLDLYYCDTLKIARTILPKDEKKDLENLCKFFDIKRENAHRALDDSIETMQIYEKMKEIAKRNDLEKLCFLPRKFNVKLKKQLKATNKQKEQLTRYLANKNVKYEINWETLTRNEASRIMDRLYVKYGR</sequence>
<dbReference type="OrthoDB" id="9776650at2"/>
<keyword evidence="2" id="KW-0378">Hydrolase</keyword>
<dbReference type="SUPFAM" id="SSF53098">
    <property type="entry name" value="Ribonuclease H-like"/>
    <property type="match status" value="1"/>
</dbReference>
<evidence type="ECO:0000313" key="6">
    <source>
        <dbReference type="Proteomes" id="UP000182471"/>
    </source>
</evidence>
<dbReference type="NCBIfam" id="TIGR00573">
    <property type="entry name" value="dnaq"/>
    <property type="match status" value="1"/>
</dbReference>
<dbReference type="CDD" id="cd06127">
    <property type="entry name" value="DEDDh"/>
    <property type="match status" value="1"/>
</dbReference>
<name>A0A1H9TJF5_9FIRM</name>
<dbReference type="EMBL" id="FOGW01000017">
    <property type="protein sequence ID" value="SER96999.1"/>
    <property type="molecule type" value="Genomic_DNA"/>
</dbReference>
<evidence type="ECO:0000259" key="4">
    <source>
        <dbReference type="SMART" id="SM00479"/>
    </source>
</evidence>
<dbReference type="InterPro" id="IPR013520">
    <property type="entry name" value="Ribonucl_H"/>
</dbReference>
<keyword evidence="1" id="KW-0540">Nuclease</keyword>
<gene>
    <name evidence="5" type="ORF">SAMN02910429_01654</name>
</gene>
<dbReference type="GO" id="GO:0005829">
    <property type="term" value="C:cytosol"/>
    <property type="evidence" value="ECO:0007669"/>
    <property type="project" value="TreeGrafter"/>
</dbReference>
<protein>
    <submittedName>
        <fullName evidence="5">DNA polymerase-3 subunit alpha</fullName>
    </submittedName>
</protein>
<proteinExistence type="predicted"/>
<dbReference type="GO" id="GO:0003887">
    <property type="term" value="F:DNA-directed DNA polymerase activity"/>
    <property type="evidence" value="ECO:0007669"/>
    <property type="project" value="InterPro"/>
</dbReference>
<dbReference type="Proteomes" id="UP000182471">
    <property type="component" value="Unassembled WGS sequence"/>
</dbReference>
<dbReference type="GO" id="GO:0006260">
    <property type="term" value="P:DNA replication"/>
    <property type="evidence" value="ECO:0007669"/>
    <property type="project" value="InterPro"/>
</dbReference>